<name>A0A0S4VBQ9_RALSL</name>
<gene>
    <name evidence="1" type="ORF">PSS4_v1_1840005</name>
    <name evidence="2" type="ORF">RUN1985_v1_1580006</name>
    <name evidence="4" type="ORF">RUN215_v1_310043</name>
    <name evidence="3" type="ORF">TO10_v1_660044</name>
</gene>
<evidence type="ECO:0000313" key="3">
    <source>
        <dbReference type="EMBL" id="CUV46744.1"/>
    </source>
</evidence>
<dbReference type="EMBL" id="LN899820">
    <property type="protein sequence ID" value="CUV54366.1"/>
    <property type="molecule type" value="Genomic_DNA"/>
</dbReference>
<dbReference type="EMBL" id="LN899824">
    <property type="protein sequence ID" value="CUV32093.1"/>
    <property type="molecule type" value="Genomic_DNA"/>
</dbReference>
<evidence type="ECO:0000313" key="2">
    <source>
        <dbReference type="EMBL" id="CUV32093.1"/>
    </source>
</evidence>
<evidence type="ECO:0000313" key="1">
    <source>
        <dbReference type="EMBL" id="CUV20879.1"/>
    </source>
</evidence>
<dbReference type="AlphaFoldDB" id="A0A0S4VBQ9"/>
<sequence length="81" mass="9540">MWFGAKKQKGHPRSLTPHGDAMKIMLRGWPLCPWYLRDWEAAQRVRQFREPLRWAPAMVARRRSPECGRTHAQPIHPVLDA</sequence>
<proteinExistence type="predicted"/>
<organism evidence="2">
    <name type="scientific">Ralstonia solanacearum</name>
    <name type="common">Pseudomonas solanacearum</name>
    <dbReference type="NCBI Taxonomy" id="305"/>
    <lineage>
        <taxon>Bacteria</taxon>
        <taxon>Pseudomonadati</taxon>
        <taxon>Pseudomonadota</taxon>
        <taxon>Betaproteobacteria</taxon>
        <taxon>Burkholderiales</taxon>
        <taxon>Burkholderiaceae</taxon>
        <taxon>Ralstonia</taxon>
        <taxon>Ralstonia solanacearum species complex</taxon>
    </lineage>
</organism>
<protein>
    <submittedName>
        <fullName evidence="2">Uncharacterized protein</fullName>
    </submittedName>
</protein>
<dbReference type="EMBL" id="LN899827">
    <property type="protein sequence ID" value="CUV46744.1"/>
    <property type="molecule type" value="Genomic_DNA"/>
</dbReference>
<reference evidence="2" key="1">
    <citation type="submission" date="2015-10" db="EMBL/GenBank/DDBJ databases">
        <authorList>
            <person name="Gilbert D.G."/>
        </authorList>
    </citation>
    <scope>NUCLEOTIDE SEQUENCE</scope>
    <source>
        <strain evidence="2">Phyl III-seqv23</strain>
    </source>
</reference>
<accession>A0A0S4VBQ9</accession>
<evidence type="ECO:0000313" key="4">
    <source>
        <dbReference type="EMBL" id="CUV54366.1"/>
    </source>
</evidence>
<dbReference type="EMBL" id="LN899821">
    <property type="protein sequence ID" value="CUV20879.1"/>
    <property type="molecule type" value="Genomic_DNA"/>
</dbReference>